<comment type="caution">
    <text evidence="1">The sequence shown here is derived from an EMBL/GenBank/DDBJ whole genome shotgun (WGS) entry which is preliminary data.</text>
</comment>
<protein>
    <submittedName>
        <fullName evidence="1">Uncharacterized protein</fullName>
    </submittedName>
</protein>
<organism evidence="1 2">
    <name type="scientific">Candidatus Uhrbacteria bacterium RIFCSPLOWO2_02_FULL_48_12</name>
    <dbReference type="NCBI Taxonomy" id="1802407"/>
    <lineage>
        <taxon>Bacteria</taxon>
        <taxon>Candidatus Uhriibacteriota</taxon>
    </lineage>
</organism>
<accession>A0A1F7VAK6</accession>
<reference evidence="1 2" key="1">
    <citation type="journal article" date="2016" name="Nat. Commun.">
        <title>Thousands of microbial genomes shed light on interconnected biogeochemical processes in an aquifer system.</title>
        <authorList>
            <person name="Anantharaman K."/>
            <person name="Brown C.T."/>
            <person name="Hug L.A."/>
            <person name="Sharon I."/>
            <person name="Castelle C.J."/>
            <person name="Probst A.J."/>
            <person name="Thomas B.C."/>
            <person name="Singh A."/>
            <person name="Wilkins M.J."/>
            <person name="Karaoz U."/>
            <person name="Brodie E.L."/>
            <person name="Williams K.H."/>
            <person name="Hubbard S.S."/>
            <person name="Banfield J.F."/>
        </authorList>
    </citation>
    <scope>NUCLEOTIDE SEQUENCE [LARGE SCALE GENOMIC DNA]</scope>
</reference>
<dbReference type="Proteomes" id="UP000178723">
    <property type="component" value="Unassembled WGS sequence"/>
</dbReference>
<name>A0A1F7VAK6_9BACT</name>
<proteinExistence type="predicted"/>
<dbReference type="AlphaFoldDB" id="A0A1F7VAK6"/>
<sequence length="163" mass="17831">MLSYRKGFEDMIIQHAGDTEEDREYQELAREALELEDANDAPFDGAGDDGVWVPEGFDAPTIFVHHGTQTLEQIVRAFIRGCGILLAESPQLKRIIAAISISSELILARVSLSVAFDDFCLSLIPQRRMVFTSCKSARLFVACLQKVDAILNPSPVSGTSGTA</sequence>
<gene>
    <name evidence="1" type="ORF">A3I40_02385</name>
</gene>
<dbReference type="EMBL" id="MGEP01000005">
    <property type="protein sequence ID" value="OGL87501.1"/>
    <property type="molecule type" value="Genomic_DNA"/>
</dbReference>
<evidence type="ECO:0000313" key="2">
    <source>
        <dbReference type="Proteomes" id="UP000178723"/>
    </source>
</evidence>
<evidence type="ECO:0000313" key="1">
    <source>
        <dbReference type="EMBL" id="OGL87501.1"/>
    </source>
</evidence>